<accession>A0ABP9RFT6</accession>
<proteinExistence type="predicted"/>
<sequence>MSGPCLKLLEISAAGDSPRLTYEVVRLIRWRYFINSDKPELADEGKAGLTRLPEGAPVALAEALIRGGWQSDDRMWRAKYLGSDYEFTEITEERAYELIRSWVASGWLERMPDDASTITPELAERLTAMDRKAAAAWRDVPKPPGAEDIDLPGAENISG</sequence>
<dbReference type="EMBL" id="BAABJQ010000001">
    <property type="protein sequence ID" value="GAA5176999.1"/>
    <property type="molecule type" value="Genomic_DNA"/>
</dbReference>
<evidence type="ECO:0000313" key="2">
    <source>
        <dbReference type="EMBL" id="GAA5176999.1"/>
    </source>
</evidence>
<name>A0ABP9RFT6_9ACTN</name>
<keyword evidence="3" id="KW-1185">Reference proteome</keyword>
<feature type="region of interest" description="Disordered" evidence="1">
    <location>
        <begin position="136"/>
        <end position="159"/>
    </location>
</feature>
<reference evidence="3" key="1">
    <citation type="journal article" date="2019" name="Int. J. Syst. Evol. Microbiol.">
        <title>The Global Catalogue of Microorganisms (GCM) 10K type strain sequencing project: providing services to taxonomists for standard genome sequencing and annotation.</title>
        <authorList>
            <consortium name="The Broad Institute Genomics Platform"/>
            <consortium name="The Broad Institute Genome Sequencing Center for Infectious Disease"/>
            <person name="Wu L."/>
            <person name="Ma J."/>
        </authorList>
    </citation>
    <scope>NUCLEOTIDE SEQUENCE [LARGE SCALE GENOMIC DNA]</scope>
    <source>
        <strain evidence="3">JCM 18304</strain>
    </source>
</reference>
<evidence type="ECO:0000313" key="3">
    <source>
        <dbReference type="Proteomes" id="UP001501570"/>
    </source>
</evidence>
<protein>
    <submittedName>
        <fullName evidence="2">Uncharacterized protein</fullName>
    </submittedName>
</protein>
<evidence type="ECO:0000256" key="1">
    <source>
        <dbReference type="SAM" id="MobiDB-lite"/>
    </source>
</evidence>
<gene>
    <name evidence="2" type="ORF">GCM10023322_00550</name>
</gene>
<organism evidence="2 3">
    <name type="scientific">Rugosimonospora acidiphila</name>
    <dbReference type="NCBI Taxonomy" id="556531"/>
    <lineage>
        <taxon>Bacteria</taxon>
        <taxon>Bacillati</taxon>
        <taxon>Actinomycetota</taxon>
        <taxon>Actinomycetes</taxon>
        <taxon>Micromonosporales</taxon>
        <taxon>Micromonosporaceae</taxon>
        <taxon>Rugosimonospora</taxon>
    </lineage>
</organism>
<dbReference type="Proteomes" id="UP001501570">
    <property type="component" value="Unassembled WGS sequence"/>
</dbReference>
<comment type="caution">
    <text evidence="2">The sequence shown here is derived from an EMBL/GenBank/DDBJ whole genome shotgun (WGS) entry which is preliminary data.</text>
</comment>